<dbReference type="PRINTS" id="PR01798">
    <property type="entry name" value="SCOASYNTHASE"/>
</dbReference>
<evidence type="ECO:0000259" key="4">
    <source>
        <dbReference type="SMART" id="SM00881"/>
    </source>
</evidence>
<dbReference type="SUPFAM" id="SSF51735">
    <property type="entry name" value="NAD(P)-binding Rossmann-fold domains"/>
    <property type="match status" value="1"/>
</dbReference>
<reference evidence="5 6" key="1">
    <citation type="journal article" date="2013" name="Front. Microbiol.">
        <title>Comparative genomic analyses of the cyanobacterium, Lyngbya aestuarii BL J, a powerful hydrogen producer.</title>
        <authorList>
            <person name="Kothari A."/>
            <person name="Vaughn M."/>
            <person name="Garcia-Pichel F."/>
        </authorList>
    </citation>
    <scope>NUCLEOTIDE SEQUENCE [LARGE SCALE GENOMIC DNA]</scope>
    <source>
        <strain evidence="5 6">BL J</strain>
    </source>
</reference>
<evidence type="ECO:0000256" key="1">
    <source>
        <dbReference type="ARBA" id="ARBA00022598"/>
    </source>
</evidence>
<dbReference type="GO" id="GO:0004776">
    <property type="term" value="F:succinate-CoA ligase (GDP-forming) activity"/>
    <property type="evidence" value="ECO:0007669"/>
    <property type="project" value="TreeGrafter"/>
</dbReference>
<name>U7QAY1_9CYAN</name>
<dbReference type="RefSeq" id="WP_023069535.1">
    <property type="nucleotide sequence ID" value="NZ_AUZM01000114.1"/>
</dbReference>
<dbReference type="GO" id="GO:0009361">
    <property type="term" value="C:succinate-CoA ligase complex (ADP-forming)"/>
    <property type="evidence" value="ECO:0007669"/>
    <property type="project" value="TreeGrafter"/>
</dbReference>
<dbReference type="SMART" id="SM00881">
    <property type="entry name" value="CoA_binding"/>
    <property type="match status" value="1"/>
</dbReference>
<sequence>MDLTSESKVLIQGNAASQALIHAVLNMKAYGTNIVACITPGQGGTHLQEVPIFDLVEQAQIKVGSIDTSVIWVNPYQALDAALEAIEAGVKQLVILTEGMPPLDMVGLIRKAEISETLLLGPSCAGIIVPNQLLLGLHPGEFYSPGSIGLISRGSRLSYEIASQLTQAKLGQSLSVSIGSDLIIGSSFIQWLQILDEDDQTEAIVLVGEVSGSGEEEAASYIAETIDKPVIAYIAGLYAPPTKLLGHSCTLATSKLLAQTICPPTIESKIEAFKKAKIPLADRPSQIPGLIKKALKK</sequence>
<dbReference type="Gene3D" id="3.40.50.261">
    <property type="entry name" value="Succinyl-CoA synthetase domains"/>
    <property type="match status" value="1"/>
</dbReference>
<comment type="caution">
    <text evidence="5">The sequence shown here is derived from an EMBL/GenBank/DDBJ whole genome shotgun (WGS) entry which is preliminary data.</text>
</comment>
<protein>
    <submittedName>
        <fullName evidence="5">Succinyl-CoA ligase [ADP-forming] subunit alpha</fullName>
        <ecNumber evidence="5">6.2.1.5</ecNumber>
    </submittedName>
</protein>
<keyword evidence="1 5" id="KW-0436">Ligase</keyword>
<gene>
    <name evidence="5" type="primary">sucD</name>
    <name evidence="5" type="ORF">M595_5863</name>
</gene>
<dbReference type="GO" id="GO:0006099">
    <property type="term" value="P:tricarboxylic acid cycle"/>
    <property type="evidence" value="ECO:0007669"/>
    <property type="project" value="TreeGrafter"/>
</dbReference>
<feature type="active site" description="Tele-phosphohistidine intermediate" evidence="3">
    <location>
        <position position="247"/>
    </location>
</feature>
<dbReference type="InterPro" id="IPR036291">
    <property type="entry name" value="NAD(P)-bd_dom_sf"/>
</dbReference>
<keyword evidence="6" id="KW-1185">Reference proteome</keyword>
<evidence type="ECO:0000256" key="2">
    <source>
        <dbReference type="ARBA" id="ARBA00022741"/>
    </source>
</evidence>
<dbReference type="Pfam" id="PF02629">
    <property type="entry name" value="CoA_binding"/>
    <property type="match status" value="1"/>
</dbReference>
<evidence type="ECO:0000313" key="5">
    <source>
        <dbReference type="EMBL" id="ERT04205.1"/>
    </source>
</evidence>
<dbReference type="InterPro" id="IPR016102">
    <property type="entry name" value="Succinyl-CoA_synth-like"/>
</dbReference>
<dbReference type="EC" id="6.2.1.5" evidence="5"/>
<dbReference type="OrthoDB" id="9807196at2"/>
<dbReference type="Gene3D" id="3.40.50.720">
    <property type="entry name" value="NAD(P)-binding Rossmann-like Domain"/>
    <property type="match status" value="1"/>
</dbReference>
<dbReference type="SUPFAM" id="SSF52210">
    <property type="entry name" value="Succinyl-CoA synthetase domains"/>
    <property type="match status" value="1"/>
</dbReference>
<dbReference type="PATRIC" id="fig|1348334.3.peg.5625"/>
<dbReference type="Pfam" id="PF00549">
    <property type="entry name" value="Ligase_CoA"/>
    <property type="match status" value="1"/>
</dbReference>
<accession>U7QAY1</accession>
<dbReference type="InterPro" id="IPR005811">
    <property type="entry name" value="SUCC_ACL_C"/>
</dbReference>
<dbReference type="PIRSF" id="PIRSF001553">
    <property type="entry name" value="SucCS_alpha"/>
    <property type="match status" value="1"/>
</dbReference>
<dbReference type="InterPro" id="IPR003781">
    <property type="entry name" value="CoA-bd"/>
</dbReference>
<dbReference type="PANTHER" id="PTHR11117">
    <property type="entry name" value="SUCCINYL-COA LIGASE SUBUNIT ALPHA"/>
    <property type="match status" value="1"/>
</dbReference>
<dbReference type="GO" id="GO:0004775">
    <property type="term" value="F:succinate-CoA ligase (ADP-forming) activity"/>
    <property type="evidence" value="ECO:0007669"/>
    <property type="project" value="UniProtKB-EC"/>
</dbReference>
<keyword evidence="2" id="KW-0547">Nucleotide-binding</keyword>
<evidence type="ECO:0000313" key="6">
    <source>
        <dbReference type="Proteomes" id="UP000017127"/>
    </source>
</evidence>
<dbReference type="AlphaFoldDB" id="U7QAY1"/>
<dbReference type="InterPro" id="IPR005810">
    <property type="entry name" value="CoA_lig_alpha"/>
</dbReference>
<dbReference type="PANTHER" id="PTHR11117:SF2">
    <property type="entry name" value="SUCCINATE--COA LIGASE [ADP_GDP-FORMING] SUBUNIT ALPHA, MITOCHONDRIAL"/>
    <property type="match status" value="1"/>
</dbReference>
<proteinExistence type="predicted"/>
<feature type="domain" description="CoA-binding" evidence="4">
    <location>
        <begin position="3"/>
        <end position="100"/>
    </location>
</feature>
<dbReference type="GO" id="GO:0000166">
    <property type="term" value="F:nucleotide binding"/>
    <property type="evidence" value="ECO:0007669"/>
    <property type="project" value="UniProtKB-KW"/>
</dbReference>
<dbReference type="Proteomes" id="UP000017127">
    <property type="component" value="Unassembled WGS sequence"/>
</dbReference>
<organism evidence="5 6">
    <name type="scientific">Lyngbya aestuarii BL J</name>
    <dbReference type="NCBI Taxonomy" id="1348334"/>
    <lineage>
        <taxon>Bacteria</taxon>
        <taxon>Bacillati</taxon>
        <taxon>Cyanobacteriota</taxon>
        <taxon>Cyanophyceae</taxon>
        <taxon>Oscillatoriophycideae</taxon>
        <taxon>Oscillatoriales</taxon>
        <taxon>Microcoleaceae</taxon>
        <taxon>Lyngbya</taxon>
    </lineage>
</organism>
<evidence type="ECO:0000256" key="3">
    <source>
        <dbReference type="PIRSR" id="PIRSR001553-1"/>
    </source>
</evidence>
<dbReference type="EMBL" id="AUZM01000114">
    <property type="protein sequence ID" value="ERT04205.1"/>
    <property type="molecule type" value="Genomic_DNA"/>
</dbReference>